<gene>
    <name evidence="7 8" type="primary">trmB</name>
    <name evidence="8" type="ORF">SMSP2_00490</name>
</gene>
<dbReference type="EMBL" id="CP019646">
    <property type="protein sequence ID" value="AQQ70148.1"/>
    <property type="molecule type" value="Genomic_DNA"/>
</dbReference>
<proteinExistence type="inferred from homology"/>
<dbReference type="SUPFAM" id="SSF53335">
    <property type="entry name" value="S-adenosyl-L-methionine-dependent methyltransferases"/>
    <property type="match status" value="1"/>
</dbReference>
<evidence type="ECO:0000313" key="8">
    <source>
        <dbReference type="EMBL" id="AQQ70148.1"/>
    </source>
</evidence>
<keyword evidence="6 7" id="KW-0819">tRNA processing</keyword>
<feature type="binding site" evidence="7">
    <location>
        <position position="90"/>
    </location>
    <ligand>
        <name>S-adenosyl-L-methionine</name>
        <dbReference type="ChEBI" id="CHEBI:59789"/>
    </ligand>
</feature>
<feature type="binding site" evidence="7">
    <location>
        <position position="149"/>
    </location>
    <ligand>
        <name>substrate</name>
    </ligand>
</feature>
<evidence type="ECO:0000256" key="3">
    <source>
        <dbReference type="ARBA" id="ARBA00022603"/>
    </source>
</evidence>
<feature type="binding site" evidence="7">
    <location>
        <position position="63"/>
    </location>
    <ligand>
        <name>S-adenosyl-L-methionine</name>
        <dbReference type="ChEBI" id="CHEBI:59789"/>
    </ligand>
</feature>
<evidence type="ECO:0000256" key="4">
    <source>
        <dbReference type="ARBA" id="ARBA00022679"/>
    </source>
</evidence>
<feature type="binding site" evidence="7">
    <location>
        <position position="113"/>
    </location>
    <ligand>
        <name>S-adenosyl-L-methionine</name>
        <dbReference type="ChEBI" id="CHEBI:59789"/>
    </ligand>
</feature>
<accession>A0A1Q2MC77</accession>
<dbReference type="KEGG" id="pbas:SMSP2_00490"/>
<dbReference type="GO" id="GO:0008176">
    <property type="term" value="F:tRNA (guanine(46)-N7)-methyltransferase activity"/>
    <property type="evidence" value="ECO:0007669"/>
    <property type="project" value="UniProtKB-UniRule"/>
</dbReference>
<dbReference type="PANTHER" id="PTHR23417:SF14">
    <property type="entry name" value="PENTACOTRIPEPTIDE-REPEAT REGION OF PRORP DOMAIN-CONTAINING PROTEIN"/>
    <property type="match status" value="1"/>
</dbReference>
<keyword evidence="4 7" id="KW-0808">Transferase</keyword>
<evidence type="ECO:0000256" key="6">
    <source>
        <dbReference type="ARBA" id="ARBA00022694"/>
    </source>
</evidence>
<dbReference type="CDD" id="cd02440">
    <property type="entry name" value="AdoMet_MTases"/>
    <property type="match status" value="1"/>
</dbReference>
<dbReference type="InterPro" id="IPR029063">
    <property type="entry name" value="SAM-dependent_MTases_sf"/>
</dbReference>
<evidence type="ECO:0000256" key="2">
    <source>
        <dbReference type="ARBA" id="ARBA00003015"/>
    </source>
</evidence>
<comment type="function">
    <text evidence="2 7">Catalyzes the formation of N(7)-methylguanine at position 46 (m7G46) in tRNA.</text>
</comment>
<keyword evidence="9" id="KW-1185">Reference proteome</keyword>
<keyword evidence="3 7" id="KW-0489">Methyltransferase</keyword>
<evidence type="ECO:0000256" key="7">
    <source>
        <dbReference type="HAMAP-Rule" id="MF_01057"/>
    </source>
</evidence>
<sequence length="211" mass="24159">MPASKLKEYPQHMLFDGKIKPGSDLRLLFERKAPIQMEIGSGKGTFLVSQAKAFPDINFIGIEWASKFYRHAVDRMGRWGLKNVKMMRTDAAVFISEKIADECIDMYHIYFPDPWPKKRHHKRRFFSVSNALQMLRTLVPGGIINIATDHDGYFEQIQEVCTTLKAQGKIEIIEYIRPTGAKEGEYAGTNFERKYIKEGRSINAAAIQKIG</sequence>
<dbReference type="PROSITE" id="PS51625">
    <property type="entry name" value="SAM_MT_TRMB"/>
    <property type="match status" value="1"/>
</dbReference>
<comment type="caution">
    <text evidence="7">Lacks conserved residue(s) required for the propagation of feature annotation.</text>
</comment>
<feature type="binding site" evidence="7">
    <location>
        <position position="38"/>
    </location>
    <ligand>
        <name>S-adenosyl-L-methionine</name>
        <dbReference type="ChEBI" id="CHEBI:59789"/>
    </ligand>
</feature>
<dbReference type="AlphaFoldDB" id="A0A1Q2MC77"/>
<keyword evidence="5 7" id="KW-0949">S-adenosyl-L-methionine</keyword>
<evidence type="ECO:0000313" key="9">
    <source>
        <dbReference type="Proteomes" id="UP000188181"/>
    </source>
</evidence>
<evidence type="ECO:0000256" key="1">
    <source>
        <dbReference type="ARBA" id="ARBA00000142"/>
    </source>
</evidence>
<dbReference type="OrthoDB" id="9802090at2"/>
<organism evidence="8 9">
    <name type="scientific">Limihaloglobus sulfuriphilus</name>
    <dbReference type="NCBI Taxonomy" id="1851148"/>
    <lineage>
        <taxon>Bacteria</taxon>
        <taxon>Pseudomonadati</taxon>
        <taxon>Planctomycetota</taxon>
        <taxon>Phycisphaerae</taxon>
        <taxon>Sedimentisphaerales</taxon>
        <taxon>Sedimentisphaeraceae</taxon>
        <taxon>Limihaloglobus</taxon>
    </lineage>
</organism>
<dbReference type="HAMAP" id="MF_01057">
    <property type="entry name" value="tRNA_methyltr_TrmB"/>
    <property type="match status" value="1"/>
</dbReference>
<dbReference type="Gene3D" id="3.40.50.150">
    <property type="entry name" value="Vaccinia Virus protein VP39"/>
    <property type="match status" value="1"/>
</dbReference>
<comment type="catalytic activity">
    <reaction evidence="1 7">
        <text>guanosine(46) in tRNA + S-adenosyl-L-methionine = N(7)-methylguanosine(46) in tRNA + S-adenosyl-L-homocysteine</text>
        <dbReference type="Rhea" id="RHEA:42708"/>
        <dbReference type="Rhea" id="RHEA-COMP:10188"/>
        <dbReference type="Rhea" id="RHEA-COMP:10189"/>
        <dbReference type="ChEBI" id="CHEBI:57856"/>
        <dbReference type="ChEBI" id="CHEBI:59789"/>
        <dbReference type="ChEBI" id="CHEBI:74269"/>
        <dbReference type="ChEBI" id="CHEBI:74480"/>
        <dbReference type="EC" id="2.1.1.33"/>
    </reaction>
</comment>
<dbReference type="RefSeq" id="WP_146682437.1">
    <property type="nucleotide sequence ID" value="NZ_CP019646.1"/>
</dbReference>
<dbReference type="PANTHER" id="PTHR23417">
    <property type="entry name" value="3-DEOXY-D-MANNO-OCTULOSONIC-ACID TRANSFERASE/TRNA GUANINE-N 7 - -METHYLTRANSFERASE"/>
    <property type="match status" value="1"/>
</dbReference>
<dbReference type="NCBIfam" id="TIGR00091">
    <property type="entry name" value="tRNA (guanosine(46)-N7)-methyltransferase TrmB"/>
    <property type="match status" value="1"/>
</dbReference>
<dbReference type="Pfam" id="PF02390">
    <property type="entry name" value="Methyltransf_4"/>
    <property type="match status" value="1"/>
</dbReference>
<dbReference type="STRING" id="1851148.SMSP2_00490"/>
<dbReference type="InterPro" id="IPR003358">
    <property type="entry name" value="tRNA_(Gua-N-7)_MeTrfase_Trmb"/>
</dbReference>
<reference evidence="9" key="1">
    <citation type="submission" date="2017-02" db="EMBL/GenBank/DDBJ databases">
        <title>Comparative genomics and description of representatives of a novel lineage of planctomycetes thriving in anoxic sediments.</title>
        <authorList>
            <person name="Spring S."/>
            <person name="Bunk B."/>
            <person name="Sproer C."/>
        </authorList>
    </citation>
    <scope>NUCLEOTIDE SEQUENCE [LARGE SCALE GENOMIC DNA]</scope>
    <source>
        <strain evidence="9">SM-Chi-D1</strain>
    </source>
</reference>
<protein>
    <recommendedName>
        <fullName evidence="7">tRNA (guanine-N(7)-)-methyltransferase</fullName>
        <ecNumber evidence="7">2.1.1.33</ecNumber>
    </recommendedName>
    <alternativeName>
        <fullName evidence="7">tRNA (guanine(46)-N(7))-methyltransferase</fullName>
    </alternativeName>
    <alternativeName>
        <fullName evidence="7">tRNA(m7G46)-methyltransferase</fullName>
    </alternativeName>
</protein>
<dbReference type="InterPro" id="IPR055361">
    <property type="entry name" value="tRNA_methyltr_TrmB_bact"/>
</dbReference>
<dbReference type="Proteomes" id="UP000188181">
    <property type="component" value="Chromosome"/>
</dbReference>
<comment type="pathway">
    <text evidence="7">tRNA modification; N(7)-methylguanine-tRNA biosynthesis.</text>
</comment>
<feature type="binding site" evidence="7">
    <location>
        <position position="117"/>
    </location>
    <ligand>
        <name>substrate</name>
    </ligand>
</feature>
<dbReference type="UniPathway" id="UPA00989"/>
<dbReference type="GO" id="GO:0043527">
    <property type="term" value="C:tRNA methyltransferase complex"/>
    <property type="evidence" value="ECO:0007669"/>
    <property type="project" value="TreeGrafter"/>
</dbReference>
<dbReference type="EC" id="2.1.1.33" evidence="7"/>
<feature type="binding site" evidence="7">
    <location>
        <begin position="189"/>
        <end position="192"/>
    </location>
    <ligand>
        <name>substrate</name>
    </ligand>
</feature>
<name>A0A1Q2MC77_9BACT</name>
<comment type="similarity">
    <text evidence="7">Belongs to the class I-like SAM-binding methyltransferase superfamily. TrmB family.</text>
</comment>
<evidence type="ECO:0000256" key="5">
    <source>
        <dbReference type="ARBA" id="ARBA00022691"/>
    </source>
</evidence>